<reference evidence="2" key="2">
    <citation type="submission" date="2020-09" db="EMBL/GenBank/DDBJ databases">
        <authorList>
            <person name="Sun Q."/>
            <person name="Ohkuma M."/>
        </authorList>
    </citation>
    <scope>NUCLEOTIDE SEQUENCE</scope>
    <source>
        <strain evidence="2">JCM 13919</strain>
    </source>
</reference>
<dbReference type="PANTHER" id="PTHR45642:SF139">
    <property type="entry name" value="SGNH HYDROLASE-TYPE ESTERASE DOMAIN-CONTAINING PROTEIN"/>
    <property type="match status" value="1"/>
</dbReference>
<dbReference type="Gene3D" id="3.40.50.1110">
    <property type="entry name" value="SGNH hydrolase"/>
    <property type="match status" value="1"/>
</dbReference>
<keyword evidence="1" id="KW-0732">Signal</keyword>
<organism evidence="2 3">
    <name type="scientific">Legionella impletisoli</name>
    <dbReference type="NCBI Taxonomy" id="343510"/>
    <lineage>
        <taxon>Bacteria</taxon>
        <taxon>Pseudomonadati</taxon>
        <taxon>Pseudomonadota</taxon>
        <taxon>Gammaproteobacteria</taxon>
        <taxon>Legionellales</taxon>
        <taxon>Legionellaceae</taxon>
        <taxon>Legionella</taxon>
    </lineage>
</organism>
<dbReference type="SUPFAM" id="SSF52266">
    <property type="entry name" value="SGNH hydrolase"/>
    <property type="match status" value="1"/>
</dbReference>
<dbReference type="AlphaFoldDB" id="A0A917JLL0"/>
<dbReference type="GO" id="GO:0016788">
    <property type="term" value="F:hydrolase activity, acting on ester bonds"/>
    <property type="evidence" value="ECO:0007669"/>
    <property type="project" value="InterPro"/>
</dbReference>
<evidence type="ECO:0000256" key="1">
    <source>
        <dbReference type="ARBA" id="ARBA00022729"/>
    </source>
</evidence>
<name>A0A917JLL0_9GAMM</name>
<proteinExistence type="predicted"/>
<dbReference type="CDD" id="cd01846">
    <property type="entry name" value="fatty_acyltransferase_like"/>
    <property type="match status" value="1"/>
</dbReference>
<dbReference type="InterPro" id="IPR036514">
    <property type="entry name" value="SGNH_hydro_sf"/>
</dbReference>
<protein>
    <recommendedName>
        <fullName evidence="4">Thermolabile hemolysin</fullName>
    </recommendedName>
</protein>
<evidence type="ECO:0000313" key="3">
    <source>
        <dbReference type="Proteomes" id="UP000630149"/>
    </source>
</evidence>
<gene>
    <name evidence="2" type="ORF">GCM10007966_01440</name>
</gene>
<accession>A0A917JLL0</accession>
<dbReference type="InterPro" id="IPR050592">
    <property type="entry name" value="GDSL_lipolytic_enzyme"/>
</dbReference>
<dbReference type="PANTHER" id="PTHR45642">
    <property type="entry name" value="GDSL ESTERASE/LIPASE EXL3"/>
    <property type="match status" value="1"/>
</dbReference>
<dbReference type="EMBL" id="BMOB01000001">
    <property type="protein sequence ID" value="GGI76329.1"/>
    <property type="molecule type" value="Genomic_DNA"/>
</dbReference>
<keyword evidence="3" id="KW-1185">Reference proteome</keyword>
<dbReference type="InterPro" id="IPR001087">
    <property type="entry name" value="GDSL"/>
</dbReference>
<dbReference type="OrthoDB" id="5659842at2"/>
<dbReference type="Proteomes" id="UP000630149">
    <property type="component" value="Unassembled WGS sequence"/>
</dbReference>
<evidence type="ECO:0008006" key="4">
    <source>
        <dbReference type="Google" id="ProtNLM"/>
    </source>
</evidence>
<reference evidence="2" key="1">
    <citation type="journal article" date="2014" name="Int. J. Syst. Evol. Microbiol.">
        <title>Complete genome sequence of Corynebacterium casei LMG S-19264T (=DSM 44701T), isolated from a smear-ripened cheese.</title>
        <authorList>
            <consortium name="US DOE Joint Genome Institute (JGI-PGF)"/>
            <person name="Walter F."/>
            <person name="Albersmeier A."/>
            <person name="Kalinowski J."/>
            <person name="Ruckert C."/>
        </authorList>
    </citation>
    <scope>NUCLEOTIDE SEQUENCE</scope>
    <source>
        <strain evidence="2">JCM 13919</strain>
    </source>
</reference>
<dbReference type="Pfam" id="PF00657">
    <property type="entry name" value="Lipase_GDSL"/>
    <property type="match status" value="1"/>
</dbReference>
<evidence type="ECO:0000313" key="2">
    <source>
        <dbReference type="EMBL" id="GGI76329.1"/>
    </source>
</evidence>
<sequence length="471" mass="53784">MPKEIQHIITLGDSLSDRGTMDHRKLFGFIPMAGLSGLKGHSRLGRFGNGLVWDDDLAIELYGQYTEEYEKKRHDALAKKGITIKHQDINTPEEMINENVIGNYREVQFCNQDLMRNYNEGGLTSYDWSGNISADISVDAKSRILANLAQKRALLLKDDEARGIEQKHKDKSLIIEWSGANDLITVHSNIYHPDGLEKAKEQAQSAIEARIQNVQALYEQGYRNFMLFNLPDLSLTPRFQNPELLKAYVPDVNHHEQIRKNAHQVCEYFNQELSSQIQLLKESYPDISLDLFDVNTIFCDAYQHPETYKLSPALKTHGVSLDFPEIKHQVNATNNDGYMFWDDVHPTSTVHEVLADKFQLKASENYHFTAPHESLLHIFKEGYGQQLEDDKGACFGFFRHSRINYLDPHLKLEDVFYHGLKDKGYRTRSILVSLGWLTHQGDLAATNHPKLVEAYEHVISPAPSTTAAYAV</sequence>
<comment type="caution">
    <text evidence="2">The sequence shown here is derived from an EMBL/GenBank/DDBJ whole genome shotgun (WGS) entry which is preliminary data.</text>
</comment>
<dbReference type="RefSeq" id="WP_131775389.1">
    <property type="nucleotide sequence ID" value="NZ_BMOB01000001.1"/>
</dbReference>